<feature type="region of interest" description="Disordered" evidence="4">
    <location>
        <begin position="747"/>
        <end position="768"/>
    </location>
</feature>
<feature type="domain" description="Integrase catalytic" evidence="5">
    <location>
        <begin position="112"/>
        <end position="279"/>
    </location>
</feature>
<feature type="region of interest" description="Disordered" evidence="4">
    <location>
        <begin position="1052"/>
        <end position="1071"/>
    </location>
</feature>
<keyword evidence="3" id="KW-0378">Hydrolase</keyword>
<feature type="compositionally biased region" description="Polar residues" evidence="4">
    <location>
        <begin position="468"/>
        <end position="493"/>
    </location>
</feature>
<dbReference type="Pfam" id="PF00665">
    <property type="entry name" value="rve"/>
    <property type="match status" value="1"/>
</dbReference>
<dbReference type="PROSITE" id="PS50994">
    <property type="entry name" value="INTEGRASE"/>
    <property type="match status" value="1"/>
</dbReference>
<evidence type="ECO:0000313" key="6">
    <source>
        <dbReference type="EMBL" id="GJT58136.1"/>
    </source>
</evidence>
<keyword evidence="7" id="KW-1185">Reference proteome</keyword>
<evidence type="ECO:0000256" key="1">
    <source>
        <dbReference type="ARBA" id="ARBA00022670"/>
    </source>
</evidence>
<gene>
    <name evidence="6" type="ORF">Tco_0993190</name>
</gene>
<reference evidence="6" key="2">
    <citation type="submission" date="2022-01" db="EMBL/GenBank/DDBJ databases">
        <authorList>
            <person name="Yamashiro T."/>
            <person name="Shiraishi A."/>
            <person name="Satake H."/>
            <person name="Nakayama K."/>
        </authorList>
    </citation>
    <scope>NUCLEOTIDE SEQUENCE</scope>
</reference>
<dbReference type="Gene3D" id="3.30.420.10">
    <property type="entry name" value="Ribonuclease H-like superfamily/Ribonuclease H"/>
    <property type="match status" value="1"/>
</dbReference>
<reference evidence="6" key="1">
    <citation type="journal article" date="2022" name="Int. J. Mol. Sci.">
        <title>Draft Genome of Tanacetum Coccineum: Genomic Comparison of Closely Related Tanacetum-Family Plants.</title>
        <authorList>
            <person name="Yamashiro T."/>
            <person name="Shiraishi A."/>
            <person name="Nakayama K."/>
            <person name="Satake H."/>
        </authorList>
    </citation>
    <scope>NUCLEOTIDE SEQUENCE</scope>
</reference>
<dbReference type="PANTHER" id="PTHR42648">
    <property type="entry name" value="TRANSPOSASE, PUTATIVE-RELATED"/>
    <property type="match status" value="1"/>
</dbReference>
<evidence type="ECO:0000256" key="3">
    <source>
        <dbReference type="ARBA" id="ARBA00022801"/>
    </source>
</evidence>
<feature type="region of interest" description="Disordered" evidence="4">
    <location>
        <begin position="465"/>
        <end position="494"/>
    </location>
</feature>
<name>A0ABQ5F476_9ASTR</name>
<dbReference type="Pfam" id="PF25597">
    <property type="entry name" value="SH3_retrovirus"/>
    <property type="match status" value="1"/>
</dbReference>
<organism evidence="6 7">
    <name type="scientific">Tanacetum coccineum</name>
    <dbReference type="NCBI Taxonomy" id="301880"/>
    <lineage>
        <taxon>Eukaryota</taxon>
        <taxon>Viridiplantae</taxon>
        <taxon>Streptophyta</taxon>
        <taxon>Embryophyta</taxon>
        <taxon>Tracheophyta</taxon>
        <taxon>Spermatophyta</taxon>
        <taxon>Magnoliopsida</taxon>
        <taxon>eudicotyledons</taxon>
        <taxon>Gunneridae</taxon>
        <taxon>Pentapetalae</taxon>
        <taxon>asterids</taxon>
        <taxon>campanulids</taxon>
        <taxon>Asterales</taxon>
        <taxon>Asteraceae</taxon>
        <taxon>Asteroideae</taxon>
        <taxon>Anthemideae</taxon>
        <taxon>Anthemidinae</taxon>
        <taxon>Tanacetum</taxon>
    </lineage>
</organism>
<feature type="region of interest" description="Disordered" evidence="4">
    <location>
        <begin position="1015"/>
        <end position="1035"/>
    </location>
</feature>
<sequence>MDIEFSRYMTGVKSYLHKYVEQPGPKVMFGDDSTCITEGYGSIKCNGIVFIKVAFVNGLKYNLVSISQLCDAKYIIQFDDKRGTIFSSNKEIVMIAPRGKHHRASFKTKHTFSIKKCLHLLHMDLFGPVTPRSINHEKYTLVIVDEYSTYTWVYFLKKKSQAPETIMSLIKRVENQNDIKVKQLRSNNGTEFINSILVNFCDEKWIYQKNSSPYTLEQNSVAKRKNKTLIEAARTMLSESIFSKQYWTEAIATACYTQNRSTIVKRHLKTPYEVFRRILPNIDFLHVFGCLVFIHNYKDHFGKFDEKDDDGYFLRYSLVSKAFRVFNTRRQHTEETYHITFDESIDAIKFTKPLVDNITIAESKIYPPDEYLHPFKPSQRYQVNSNEISFIEPYEEPELVVLETNVSLDKNDHTDQNDHSAQVDEILDDDQPGHSNHNNDETIIENLPSTEDVQTFEPLSSLAEDDLVSNTNPIPTNPSLSIPSMASPTPQDKWSQDKHIELVNIIGNPGARMLTRVVAKELSVAFAHESQGYNQQEGIDYDEIFAPVTTLEAIRIFLAFATYMNFTVYQMDVKSAFLNGKLKEEVYVKQPLSFKSSEFLNHVCKLDKALYELKQAPRAWYLKGTPSLGLWYLKCSGFGLKEYSDFDYDGCNMDRKSTSDTVRDCFTTIGYSVEIKAKGTLRKGFLPPDGVEIYFAKLIWEDFLSKLNKKSRKKVIPYPRSFTKHMLGICKADVLVAFKALKPSSKAEKEVTQGTKPGAKSRRRKSQIPFTYNHPQSKIETTKASTIIYFESASRHDASADLTAEVDLGKSAPNDSVSKQQDMDKGTQNYSLDHMFIGTNPSVLVDKTKSARDELKTAYTEIGANLETSKAKKEVSFRSYEFKTSPALSSSDDTKKEIKLEDLSKLVQYVGTNFMDLDSPEDDKPIIVQDESDEEVHAKKVQTEEPKETEDALASHPPSPKTELPAEFIYVPTQVASVQAKIKTSNDLPSLLNKVNEALNGFAQVVEFVTKKTGDTGLPSAGQASSHPAKGEKNTQQVKIWELIKKYKGKEAMSSKDAKEEDTRSDADNDTTKLAGSMVKSSKKKKLNKFDLLLKVLIMFILLKKKSKNRRGLRNLSKLMWPNKKWIYYDKMLNRWAQSRITNCDVLTRKGPITLKVYRDDGPDEVIPNFKASDLHLSEWREVMKACPNRKGAGWSTIYEQIQTRMDYLHKTEAELGIHLDKPLGE</sequence>
<proteinExistence type="predicted"/>
<evidence type="ECO:0000313" key="7">
    <source>
        <dbReference type="Proteomes" id="UP001151760"/>
    </source>
</evidence>
<dbReference type="InterPro" id="IPR039537">
    <property type="entry name" value="Retrotran_Ty1/copia-like"/>
</dbReference>
<dbReference type="Pfam" id="PF07727">
    <property type="entry name" value="RVT_2"/>
    <property type="match status" value="1"/>
</dbReference>
<evidence type="ECO:0000259" key="5">
    <source>
        <dbReference type="PROSITE" id="PS50994"/>
    </source>
</evidence>
<feature type="region of interest" description="Disordered" evidence="4">
    <location>
        <begin position="928"/>
        <end position="960"/>
    </location>
</feature>
<feature type="region of interest" description="Disordered" evidence="4">
    <location>
        <begin position="426"/>
        <end position="449"/>
    </location>
</feature>
<protein>
    <submittedName>
        <fullName evidence="6">Retrovirus-related pol polyprotein from transposon TNT 1-94</fullName>
    </submittedName>
</protein>
<dbReference type="SUPFAM" id="SSF53098">
    <property type="entry name" value="Ribonuclease H-like"/>
    <property type="match status" value="1"/>
</dbReference>
<evidence type="ECO:0000256" key="2">
    <source>
        <dbReference type="ARBA" id="ARBA00022723"/>
    </source>
</evidence>
<keyword evidence="2" id="KW-0479">Metal-binding</keyword>
<keyword evidence="1" id="KW-0645">Protease</keyword>
<feature type="compositionally biased region" description="Basic and acidic residues" evidence="4">
    <location>
        <begin position="935"/>
        <end position="950"/>
    </location>
</feature>
<dbReference type="InterPro" id="IPR012337">
    <property type="entry name" value="RNaseH-like_sf"/>
</dbReference>
<dbReference type="Pfam" id="PF22936">
    <property type="entry name" value="Pol_BBD"/>
    <property type="match status" value="1"/>
</dbReference>
<accession>A0ABQ5F476</accession>
<evidence type="ECO:0000256" key="4">
    <source>
        <dbReference type="SAM" id="MobiDB-lite"/>
    </source>
</evidence>
<dbReference type="PANTHER" id="PTHR42648:SF32">
    <property type="entry name" value="RIBONUCLEASE H-LIKE DOMAIN, GAG-PRE-INTEGRASE DOMAIN PROTEIN-RELATED"/>
    <property type="match status" value="1"/>
</dbReference>
<dbReference type="Proteomes" id="UP001151760">
    <property type="component" value="Unassembled WGS sequence"/>
</dbReference>
<dbReference type="EMBL" id="BQNB010016990">
    <property type="protein sequence ID" value="GJT58136.1"/>
    <property type="molecule type" value="Genomic_DNA"/>
</dbReference>
<dbReference type="InterPro" id="IPR013103">
    <property type="entry name" value="RVT_2"/>
</dbReference>
<dbReference type="InterPro" id="IPR057670">
    <property type="entry name" value="SH3_retrovirus"/>
</dbReference>
<dbReference type="InterPro" id="IPR054722">
    <property type="entry name" value="PolX-like_BBD"/>
</dbReference>
<dbReference type="InterPro" id="IPR036397">
    <property type="entry name" value="RNaseH_sf"/>
</dbReference>
<dbReference type="InterPro" id="IPR001584">
    <property type="entry name" value="Integrase_cat-core"/>
</dbReference>
<comment type="caution">
    <text evidence="6">The sequence shown here is derived from an EMBL/GenBank/DDBJ whole genome shotgun (WGS) entry which is preliminary data.</text>
</comment>